<organism evidence="2 3">
    <name type="scientific">Mycena venus</name>
    <dbReference type="NCBI Taxonomy" id="2733690"/>
    <lineage>
        <taxon>Eukaryota</taxon>
        <taxon>Fungi</taxon>
        <taxon>Dikarya</taxon>
        <taxon>Basidiomycota</taxon>
        <taxon>Agaricomycotina</taxon>
        <taxon>Agaricomycetes</taxon>
        <taxon>Agaricomycetidae</taxon>
        <taxon>Agaricales</taxon>
        <taxon>Marasmiineae</taxon>
        <taxon>Mycenaceae</taxon>
        <taxon>Mycena</taxon>
    </lineage>
</organism>
<evidence type="ECO:0000256" key="1">
    <source>
        <dbReference type="SAM" id="MobiDB-lite"/>
    </source>
</evidence>
<feature type="compositionally biased region" description="Polar residues" evidence="1">
    <location>
        <begin position="194"/>
        <end position="208"/>
    </location>
</feature>
<evidence type="ECO:0000313" key="3">
    <source>
        <dbReference type="Proteomes" id="UP000620124"/>
    </source>
</evidence>
<dbReference type="AlphaFoldDB" id="A0A8H6X5N4"/>
<protein>
    <submittedName>
        <fullName evidence="2">Uncharacterized protein</fullName>
    </submittedName>
</protein>
<feature type="compositionally biased region" description="Pro residues" evidence="1">
    <location>
        <begin position="102"/>
        <end position="114"/>
    </location>
</feature>
<feature type="region of interest" description="Disordered" evidence="1">
    <location>
        <begin position="80"/>
        <end position="226"/>
    </location>
</feature>
<accession>A0A8H6X5N4</accession>
<evidence type="ECO:0000313" key="2">
    <source>
        <dbReference type="EMBL" id="KAF7334679.1"/>
    </source>
</evidence>
<name>A0A8H6X5N4_9AGAR</name>
<dbReference type="Proteomes" id="UP000620124">
    <property type="component" value="Unassembled WGS sequence"/>
</dbReference>
<feature type="compositionally biased region" description="Polar residues" evidence="1">
    <location>
        <begin position="215"/>
        <end position="226"/>
    </location>
</feature>
<dbReference type="OrthoDB" id="3227079at2759"/>
<keyword evidence="3" id="KW-1185">Reference proteome</keyword>
<reference evidence="2" key="1">
    <citation type="submission" date="2020-05" db="EMBL/GenBank/DDBJ databases">
        <title>Mycena genomes resolve the evolution of fungal bioluminescence.</title>
        <authorList>
            <person name="Tsai I.J."/>
        </authorList>
    </citation>
    <scope>NUCLEOTIDE SEQUENCE</scope>
    <source>
        <strain evidence="2">CCC161011</strain>
    </source>
</reference>
<sequence length="226" mass="24062">MLHSLFCCCARPRVEDDPTVIPTETTHLISGAAGLPSPHLPETMAIDRQRLQERMGTIVRSKEGKMVNVNARTPFILHSASEGSSSTAPASPTAEDNNLSAPPTPTLSVLPPPSALNASNPHVVTMTPARLRLRADSRYSSPSGSRSSSRRRADIGYTTSPQSAVDRGKPGLISAQFFDDTGSESSETMRTDTVKSSVNGVTIPNPVNGSKDDTNPMSIAFSWSDT</sequence>
<feature type="compositionally biased region" description="Low complexity" evidence="1">
    <location>
        <begin position="80"/>
        <end position="101"/>
    </location>
</feature>
<feature type="compositionally biased region" description="Low complexity" evidence="1">
    <location>
        <begin position="138"/>
        <end position="147"/>
    </location>
</feature>
<gene>
    <name evidence="2" type="ORF">MVEN_02298500</name>
</gene>
<comment type="caution">
    <text evidence="2">The sequence shown here is derived from an EMBL/GenBank/DDBJ whole genome shotgun (WGS) entry which is preliminary data.</text>
</comment>
<dbReference type="EMBL" id="JACAZI010000026">
    <property type="protein sequence ID" value="KAF7334679.1"/>
    <property type="molecule type" value="Genomic_DNA"/>
</dbReference>
<proteinExistence type="predicted"/>